<dbReference type="Proteomes" id="UP000008311">
    <property type="component" value="Unassembled WGS sequence"/>
</dbReference>
<dbReference type="InParanoid" id="B9RTS6"/>
<name>B9RTS6_RICCO</name>
<protein>
    <submittedName>
        <fullName evidence="1">Uncharacterized protein</fullName>
    </submittedName>
</protein>
<reference evidence="2" key="1">
    <citation type="journal article" date="2010" name="Nat. Biotechnol.">
        <title>Draft genome sequence of the oilseed species Ricinus communis.</title>
        <authorList>
            <person name="Chan A.P."/>
            <person name="Crabtree J."/>
            <person name="Zhao Q."/>
            <person name="Lorenzi H."/>
            <person name="Orvis J."/>
            <person name="Puiu D."/>
            <person name="Melake-Berhan A."/>
            <person name="Jones K.M."/>
            <person name="Redman J."/>
            <person name="Chen G."/>
            <person name="Cahoon E.B."/>
            <person name="Gedil M."/>
            <person name="Stanke M."/>
            <person name="Haas B.J."/>
            <person name="Wortman J.R."/>
            <person name="Fraser-Liggett C.M."/>
            <person name="Ravel J."/>
            <person name="Rabinowicz P.D."/>
        </authorList>
    </citation>
    <scope>NUCLEOTIDE SEQUENCE [LARGE SCALE GENOMIC DNA]</scope>
    <source>
        <strain evidence="2">cv. Hale</strain>
    </source>
</reference>
<organism evidence="1 2">
    <name type="scientific">Ricinus communis</name>
    <name type="common">Castor bean</name>
    <dbReference type="NCBI Taxonomy" id="3988"/>
    <lineage>
        <taxon>Eukaryota</taxon>
        <taxon>Viridiplantae</taxon>
        <taxon>Streptophyta</taxon>
        <taxon>Embryophyta</taxon>
        <taxon>Tracheophyta</taxon>
        <taxon>Spermatophyta</taxon>
        <taxon>Magnoliopsida</taxon>
        <taxon>eudicotyledons</taxon>
        <taxon>Gunneridae</taxon>
        <taxon>Pentapetalae</taxon>
        <taxon>rosids</taxon>
        <taxon>fabids</taxon>
        <taxon>Malpighiales</taxon>
        <taxon>Euphorbiaceae</taxon>
        <taxon>Acalyphoideae</taxon>
        <taxon>Acalypheae</taxon>
        <taxon>Ricinus</taxon>
    </lineage>
</organism>
<gene>
    <name evidence="1" type="ORF">RCOM_0912220</name>
</gene>
<evidence type="ECO:0000313" key="1">
    <source>
        <dbReference type="EMBL" id="EEF45308.1"/>
    </source>
</evidence>
<sequence>MEQCAGNWVEGQYIAAVGRSSSGAAGYSVARQVNTICNPVLLEAMLFGKKGCQLKRYPFRQLYMTMLHSFASVSFVYVPRCYNWAANLLAKKALISSAEGRQKVPVVRSTDEIKETLESLNAINISEILAVDALWSP</sequence>
<dbReference type="AlphaFoldDB" id="B9RTS6"/>
<dbReference type="Pfam" id="PF07466">
    <property type="entry name" value="DUF1517"/>
    <property type="match status" value="1"/>
</dbReference>
<keyword evidence="2" id="KW-1185">Reference proteome</keyword>
<proteinExistence type="predicted"/>
<evidence type="ECO:0000313" key="2">
    <source>
        <dbReference type="Proteomes" id="UP000008311"/>
    </source>
</evidence>
<dbReference type="EMBL" id="EQ973814">
    <property type="protein sequence ID" value="EEF45308.1"/>
    <property type="molecule type" value="Genomic_DNA"/>
</dbReference>
<dbReference type="InterPro" id="IPR010903">
    <property type="entry name" value="DUF1517"/>
</dbReference>
<accession>B9RTS6</accession>